<reference evidence="1" key="1">
    <citation type="submission" date="2014-05" db="EMBL/GenBank/DDBJ databases">
        <authorList>
            <person name="Chronopoulou M."/>
        </authorList>
    </citation>
    <scope>NUCLEOTIDE SEQUENCE</scope>
    <source>
        <tissue evidence="1">Whole organism</tissue>
    </source>
</reference>
<organism evidence="1">
    <name type="scientific">Lepeophtheirus salmonis</name>
    <name type="common">Salmon louse</name>
    <name type="synonym">Caligus salmonis</name>
    <dbReference type="NCBI Taxonomy" id="72036"/>
    <lineage>
        <taxon>Eukaryota</taxon>
        <taxon>Metazoa</taxon>
        <taxon>Ecdysozoa</taxon>
        <taxon>Arthropoda</taxon>
        <taxon>Crustacea</taxon>
        <taxon>Multicrustacea</taxon>
        <taxon>Hexanauplia</taxon>
        <taxon>Copepoda</taxon>
        <taxon>Siphonostomatoida</taxon>
        <taxon>Caligidae</taxon>
        <taxon>Lepeophtheirus</taxon>
    </lineage>
</organism>
<dbReference type="EMBL" id="HACA01002676">
    <property type="protein sequence ID" value="CDW20037.1"/>
    <property type="molecule type" value="Transcribed_RNA"/>
</dbReference>
<evidence type="ECO:0000313" key="1">
    <source>
        <dbReference type="EMBL" id="CDW20037.1"/>
    </source>
</evidence>
<name>A0A0K2T366_LEPSM</name>
<accession>A0A0K2T366</accession>
<dbReference type="AlphaFoldDB" id="A0A0K2T366"/>
<sequence length="111" mass="13323">MNIKSGYETSESKNLKSHCFPSGYGFSFLFTILRGGLHFRYSDGLKELKLFCSLPLIRVLPLNYIRFIHYCTTIFRLFFNWRYSCFTLFSFRCVFGKLIRETLFCKFTFHF</sequence>
<protein>
    <submittedName>
        <fullName evidence="1">Uncharacterized protein</fullName>
    </submittedName>
</protein>
<proteinExistence type="predicted"/>